<keyword evidence="4 7" id="KW-0812">Transmembrane</keyword>
<evidence type="ECO:0000256" key="6">
    <source>
        <dbReference type="ARBA" id="ARBA00023136"/>
    </source>
</evidence>
<feature type="transmembrane region" description="Helical" evidence="7">
    <location>
        <begin position="239"/>
        <end position="261"/>
    </location>
</feature>
<feature type="transmembrane region" description="Helical" evidence="7">
    <location>
        <begin position="364"/>
        <end position="385"/>
    </location>
</feature>
<feature type="transmembrane region" description="Helical" evidence="7">
    <location>
        <begin position="92"/>
        <end position="110"/>
    </location>
</feature>
<dbReference type="InterPro" id="IPR011701">
    <property type="entry name" value="MFS"/>
</dbReference>
<accession>A0A6A8GCG7</accession>
<dbReference type="GO" id="GO:0022857">
    <property type="term" value="F:transmembrane transporter activity"/>
    <property type="evidence" value="ECO:0007669"/>
    <property type="project" value="InterPro"/>
</dbReference>
<organism evidence="9 10">
    <name type="scientific">Haloferax litoreum</name>
    <dbReference type="NCBI Taxonomy" id="2666140"/>
    <lineage>
        <taxon>Archaea</taxon>
        <taxon>Methanobacteriati</taxon>
        <taxon>Methanobacteriota</taxon>
        <taxon>Stenosarchaea group</taxon>
        <taxon>Halobacteria</taxon>
        <taxon>Halobacteriales</taxon>
        <taxon>Haloferacaceae</taxon>
        <taxon>Haloferax</taxon>
    </lineage>
</organism>
<dbReference type="RefSeq" id="WP_151161484.1">
    <property type="nucleotide sequence ID" value="NZ_WKJO01000001.1"/>
</dbReference>
<dbReference type="SUPFAM" id="SSF103473">
    <property type="entry name" value="MFS general substrate transporter"/>
    <property type="match status" value="1"/>
</dbReference>
<dbReference type="Pfam" id="PF07690">
    <property type="entry name" value="MFS_1"/>
    <property type="match status" value="2"/>
</dbReference>
<proteinExistence type="predicted"/>
<dbReference type="CDD" id="cd17325">
    <property type="entry name" value="MFS_MdtG_SLC18_like"/>
    <property type="match status" value="1"/>
</dbReference>
<evidence type="ECO:0000256" key="7">
    <source>
        <dbReference type="SAM" id="Phobius"/>
    </source>
</evidence>
<dbReference type="InterPro" id="IPR020846">
    <property type="entry name" value="MFS_dom"/>
</dbReference>
<dbReference type="AlphaFoldDB" id="A0A6A8GCG7"/>
<comment type="caution">
    <text evidence="9">The sequence shown here is derived from an EMBL/GenBank/DDBJ whole genome shotgun (WGS) entry which is preliminary data.</text>
</comment>
<name>A0A6A8GCG7_9EURY</name>
<evidence type="ECO:0000313" key="10">
    <source>
        <dbReference type="Proteomes" id="UP000439022"/>
    </source>
</evidence>
<dbReference type="GO" id="GO:0005886">
    <property type="term" value="C:plasma membrane"/>
    <property type="evidence" value="ECO:0007669"/>
    <property type="project" value="UniProtKB-SubCell"/>
</dbReference>
<keyword evidence="6 7" id="KW-0472">Membrane</keyword>
<dbReference type="Proteomes" id="UP000439022">
    <property type="component" value="Unassembled WGS sequence"/>
</dbReference>
<evidence type="ECO:0000256" key="4">
    <source>
        <dbReference type="ARBA" id="ARBA00022692"/>
    </source>
</evidence>
<evidence type="ECO:0000256" key="5">
    <source>
        <dbReference type="ARBA" id="ARBA00022989"/>
    </source>
</evidence>
<keyword evidence="3" id="KW-1003">Cell membrane</keyword>
<feature type="transmembrane region" description="Helical" evidence="7">
    <location>
        <begin position="273"/>
        <end position="294"/>
    </location>
</feature>
<keyword evidence="2" id="KW-0813">Transport</keyword>
<dbReference type="PANTHER" id="PTHR23517">
    <property type="entry name" value="RESISTANCE PROTEIN MDTM, PUTATIVE-RELATED-RELATED"/>
    <property type="match status" value="1"/>
</dbReference>
<sequence>MYTRLSDLLASLRSHYATLSHLRDRTVAVLAVSNLLDHASTSIVIPLLPAYAATFGIGPVSLGLLFSLPIGSRAVFSLAFGSLSDRLGRRPFIVAGMVVGAVSVVGLGVADTVLELLALRALDGLGAAMRGPATGAYLGDYATDDNRAGVMGAYQTSGMAAAAIGPALGGALYGVGPAVPFLVLGGVTAVGAAVTVGFLPRVSDTAGTENVDVADDAHSVDTALERIEQSVSVLRDPTVAALVVGGFVAALADGAFAPTLAPLLEQSVGGGPAYTALVWSTLGATMLVVVPVGGALADDVGRKRSVVVGKALWVVVPVGILVASHRLAPLSLFVLGGIGSGITAPALGALRYEVAPDGREGTTLGLVSTAASVGGALGPLLGGVVTSTTELGVTAVCIALLWAVDPALMHRYLRDDSSDATERTTAAVDSP</sequence>
<feature type="transmembrane region" description="Helical" evidence="7">
    <location>
        <begin position="178"/>
        <end position="199"/>
    </location>
</feature>
<protein>
    <submittedName>
        <fullName evidence="9">MFS transporter</fullName>
    </submittedName>
</protein>
<evidence type="ECO:0000256" key="1">
    <source>
        <dbReference type="ARBA" id="ARBA00004651"/>
    </source>
</evidence>
<reference evidence="9 10" key="1">
    <citation type="submission" date="2019-11" db="EMBL/GenBank/DDBJ databases">
        <title>Whole genome sequence of Haloferax sp. MBLA0076.</title>
        <authorList>
            <person name="Seo M.-J."/>
            <person name="Cho E.-S."/>
        </authorList>
    </citation>
    <scope>NUCLEOTIDE SEQUENCE [LARGE SCALE GENOMIC DNA]</scope>
    <source>
        <strain evidence="9 10">MBLA0076</strain>
    </source>
</reference>
<feature type="transmembrane region" description="Helical" evidence="7">
    <location>
        <begin position="306"/>
        <end position="324"/>
    </location>
</feature>
<feature type="domain" description="Major facilitator superfamily (MFS) profile" evidence="8">
    <location>
        <begin position="26"/>
        <end position="418"/>
    </location>
</feature>
<evidence type="ECO:0000256" key="3">
    <source>
        <dbReference type="ARBA" id="ARBA00022475"/>
    </source>
</evidence>
<keyword evidence="5 7" id="KW-1133">Transmembrane helix</keyword>
<comment type="subcellular location">
    <subcellularLocation>
        <location evidence="1">Cell membrane</location>
        <topology evidence="1">Multi-pass membrane protein</topology>
    </subcellularLocation>
</comment>
<feature type="transmembrane region" description="Helical" evidence="7">
    <location>
        <begin position="391"/>
        <end position="408"/>
    </location>
</feature>
<evidence type="ECO:0000256" key="2">
    <source>
        <dbReference type="ARBA" id="ARBA00022448"/>
    </source>
</evidence>
<keyword evidence="10" id="KW-1185">Reference proteome</keyword>
<feature type="transmembrane region" description="Helical" evidence="7">
    <location>
        <begin position="50"/>
        <end position="71"/>
    </location>
</feature>
<dbReference type="InterPro" id="IPR036259">
    <property type="entry name" value="MFS_trans_sf"/>
</dbReference>
<feature type="transmembrane region" description="Helical" evidence="7">
    <location>
        <begin position="330"/>
        <end position="352"/>
    </location>
</feature>
<dbReference type="InterPro" id="IPR050171">
    <property type="entry name" value="MFS_Transporters"/>
</dbReference>
<dbReference type="EMBL" id="WKJO01000001">
    <property type="protein sequence ID" value="MRX20828.1"/>
    <property type="molecule type" value="Genomic_DNA"/>
</dbReference>
<evidence type="ECO:0000259" key="8">
    <source>
        <dbReference type="PROSITE" id="PS50850"/>
    </source>
</evidence>
<dbReference type="PROSITE" id="PS50850">
    <property type="entry name" value="MFS"/>
    <property type="match status" value="1"/>
</dbReference>
<dbReference type="Gene3D" id="1.20.1250.20">
    <property type="entry name" value="MFS general substrate transporter like domains"/>
    <property type="match status" value="1"/>
</dbReference>
<gene>
    <name evidence="9" type="ORF">GJR96_02470</name>
</gene>
<evidence type="ECO:0000313" key="9">
    <source>
        <dbReference type="EMBL" id="MRX20828.1"/>
    </source>
</evidence>